<organism evidence="2 3">
    <name type="scientific">Mycena metata</name>
    <dbReference type="NCBI Taxonomy" id="1033252"/>
    <lineage>
        <taxon>Eukaryota</taxon>
        <taxon>Fungi</taxon>
        <taxon>Dikarya</taxon>
        <taxon>Basidiomycota</taxon>
        <taxon>Agaricomycotina</taxon>
        <taxon>Agaricomycetes</taxon>
        <taxon>Agaricomycetidae</taxon>
        <taxon>Agaricales</taxon>
        <taxon>Marasmiineae</taxon>
        <taxon>Mycenaceae</taxon>
        <taxon>Mycena</taxon>
    </lineage>
</organism>
<dbReference type="EMBL" id="JARKIB010000370">
    <property type="protein sequence ID" value="KAJ7712292.1"/>
    <property type="molecule type" value="Genomic_DNA"/>
</dbReference>
<gene>
    <name evidence="2" type="ORF">B0H16DRAFT_1744273</name>
</gene>
<protein>
    <submittedName>
        <fullName evidence="2">Uncharacterized protein</fullName>
    </submittedName>
</protein>
<proteinExistence type="predicted"/>
<name>A0AAD7H4N5_9AGAR</name>
<evidence type="ECO:0000313" key="3">
    <source>
        <dbReference type="Proteomes" id="UP001215598"/>
    </source>
</evidence>
<evidence type="ECO:0000313" key="2">
    <source>
        <dbReference type="EMBL" id="KAJ7712292.1"/>
    </source>
</evidence>
<sequence length="195" mass="21732">MVPIPPLDTTLGAIEIGGVFATFLFGLATSQTLHLYSTFPTERPALKLAVAVVWFLELGHTIATWHAIYLLTITFYGQTRYIEQPPQSLYATILLSSLIACIIQGSSALNAPDFLLMSDLLQTFFANRIRVLSGRWVFTLICWVLTFARVAFSISVFVITLKAPQVSEFQLKFRWLIEVAFSIFGANDIPPNVPT</sequence>
<comment type="caution">
    <text evidence="2">The sequence shown here is derived from an EMBL/GenBank/DDBJ whole genome shotgun (WGS) entry which is preliminary data.</text>
</comment>
<keyword evidence="1" id="KW-0472">Membrane</keyword>
<feature type="transmembrane region" description="Helical" evidence="1">
    <location>
        <begin position="12"/>
        <end position="36"/>
    </location>
</feature>
<dbReference type="AlphaFoldDB" id="A0AAD7H4N5"/>
<feature type="transmembrane region" description="Helical" evidence="1">
    <location>
        <begin position="136"/>
        <end position="161"/>
    </location>
</feature>
<reference evidence="2" key="1">
    <citation type="submission" date="2023-03" db="EMBL/GenBank/DDBJ databases">
        <title>Massive genome expansion in bonnet fungi (Mycena s.s.) driven by repeated elements and novel gene families across ecological guilds.</title>
        <authorList>
            <consortium name="Lawrence Berkeley National Laboratory"/>
            <person name="Harder C.B."/>
            <person name="Miyauchi S."/>
            <person name="Viragh M."/>
            <person name="Kuo A."/>
            <person name="Thoen E."/>
            <person name="Andreopoulos B."/>
            <person name="Lu D."/>
            <person name="Skrede I."/>
            <person name="Drula E."/>
            <person name="Henrissat B."/>
            <person name="Morin E."/>
            <person name="Kohler A."/>
            <person name="Barry K."/>
            <person name="LaButti K."/>
            <person name="Morin E."/>
            <person name="Salamov A."/>
            <person name="Lipzen A."/>
            <person name="Mereny Z."/>
            <person name="Hegedus B."/>
            <person name="Baldrian P."/>
            <person name="Stursova M."/>
            <person name="Weitz H."/>
            <person name="Taylor A."/>
            <person name="Grigoriev I.V."/>
            <person name="Nagy L.G."/>
            <person name="Martin F."/>
            <person name="Kauserud H."/>
        </authorList>
    </citation>
    <scope>NUCLEOTIDE SEQUENCE</scope>
    <source>
        <strain evidence="2">CBHHK182m</strain>
    </source>
</reference>
<keyword evidence="1" id="KW-1133">Transmembrane helix</keyword>
<evidence type="ECO:0000256" key="1">
    <source>
        <dbReference type="SAM" id="Phobius"/>
    </source>
</evidence>
<accession>A0AAD7H4N5</accession>
<keyword evidence="1" id="KW-0812">Transmembrane</keyword>
<feature type="transmembrane region" description="Helical" evidence="1">
    <location>
        <begin position="48"/>
        <end position="69"/>
    </location>
</feature>
<keyword evidence="3" id="KW-1185">Reference proteome</keyword>
<dbReference type="Proteomes" id="UP001215598">
    <property type="component" value="Unassembled WGS sequence"/>
</dbReference>